<organism evidence="3 4">
    <name type="scientific">Haoranjiania flava</name>
    <dbReference type="NCBI Taxonomy" id="1856322"/>
    <lineage>
        <taxon>Bacteria</taxon>
        <taxon>Pseudomonadati</taxon>
        <taxon>Bacteroidota</taxon>
        <taxon>Chitinophagia</taxon>
        <taxon>Chitinophagales</taxon>
        <taxon>Chitinophagaceae</taxon>
        <taxon>Haoranjiania</taxon>
    </lineage>
</organism>
<gene>
    <name evidence="3" type="ORF">OD355_12905</name>
</gene>
<keyword evidence="2" id="KW-0472">Membrane</keyword>
<dbReference type="AlphaFoldDB" id="A0AAE3INY5"/>
<keyword evidence="2" id="KW-1133">Transmembrane helix</keyword>
<feature type="region of interest" description="Disordered" evidence="1">
    <location>
        <begin position="33"/>
        <end position="56"/>
    </location>
</feature>
<keyword evidence="4" id="KW-1185">Reference proteome</keyword>
<reference evidence="3" key="1">
    <citation type="submission" date="2022-10" db="EMBL/GenBank/DDBJ databases">
        <authorList>
            <person name="Kim H.S."/>
            <person name="Kim J.-S."/>
            <person name="Suh M.K."/>
            <person name="Eom M.K."/>
            <person name="Lee J.-S."/>
        </authorList>
    </citation>
    <scope>NUCLEOTIDE SEQUENCE</scope>
    <source>
        <strain evidence="3">LIP-5</strain>
    </source>
</reference>
<dbReference type="EMBL" id="JAOTPL010000027">
    <property type="protein sequence ID" value="MCU7695418.1"/>
    <property type="molecule type" value="Genomic_DNA"/>
</dbReference>
<protein>
    <submittedName>
        <fullName evidence="3">Uncharacterized protein</fullName>
    </submittedName>
</protein>
<feature type="transmembrane region" description="Helical" evidence="2">
    <location>
        <begin position="6"/>
        <end position="29"/>
    </location>
</feature>
<proteinExistence type="predicted"/>
<sequence length="56" mass="5858">MAIGFTEMILIVVAAVMIIVPLGIVLFIVTGGKKKKDAGNTETPGNDRNADGLSKE</sequence>
<comment type="caution">
    <text evidence="3">The sequence shown here is derived from an EMBL/GenBank/DDBJ whole genome shotgun (WGS) entry which is preliminary data.</text>
</comment>
<evidence type="ECO:0000256" key="2">
    <source>
        <dbReference type="SAM" id="Phobius"/>
    </source>
</evidence>
<evidence type="ECO:0000313" key="4">
    <source>
        <dbReference type="Proteomes" id="UP001209317"/>
    </source>
</evidence>
<dbReference type="RefSeq" id="WP_263038906.1">
    <property type="nucleotide sequence ID" value="NZ_JAOTPL010000027.1"/>
</dbReference>
<accession>A0AAE3INY5</accession>
<keyword evidence="2" id="KW-0812">Transmembrane</keyword>
<dbReference type="Proteomes" id="UP001209317">
    <property type="component" value="Unassembled WGS sequence"/>
</dbReference>
<evidence type="ECO:0000256" key="1">
    <source>
        <dbReference type="SAM" id="MobiDB-lite"/>
    </source>
</evidence>
<evidence type="ECO:0000313" key="3">
    <source>
        <dbReference type="EMBL" id="MCU7695418.1"/>
    </source>
</evidence>
<name>A0AAE3INY5_9BACT</name>